<name>A0A433QB19_9FUNG</name>
<dbReference type="GO" id="GO:0051604">
    <property type="term" value="P:protein maturation"/>
    <property type="evidence" value="ECO:0007669"/>
    <property type="project" value="TreeGrafter"/>
</dbReference>
<proteinExistence type="predicted"/>
<dbReference type="InterPro" id="IPR000246">
    <property type="entry name" value="Peptidase_T2"/>
</dbReference>
<keyword evidence="4" id="KW-1185">Reference proteome</keyword>
<evidence type="ECO:0000313" key="4">
    <source>
        <dbReference type="Proteomes" id="UP000274822"/>
    </source>
</evidence>
<dbReference type="InterPro" id="IPR029055">
    <property type="entry name" value="Ntn_hydrolases_N"/>
</dbReference>
<sequence>MASCVAVHVGAGFHSTAKEKQYRAACARACQAAMRVLRNGGIALEAVEKAIIELENEPLTNAGYGSNLTLHGAVECDASIMEGCNGRFGAIGAVPGIRNPISVAKGLVDESSKGLMTLGRIPPMFLAGNGARDWARNHGIDVMDDATALISDGALDTYVSHLTRVNDDHRGRGEPLEPASSAFIQDREIKKRKVDLGFVEGDDVTGLGHDTVGAVCLDMRGNVAAGVSSGGISLKFPGRVGEAAMYGCGCWAQNPTNDLPGVGCSATGTGEQLMKTLFAKTCADRVLANDDMQATMTTLMENDFLGSPLIRTFDDKNAGIIAIKVENVDGNQTGSGDGNGGHKMLELWYGHTTQSMVSPVVGHIFYVSPASARLIGNGEMKILQGIGYMTDQFSKPKIKRAVVRILYKLSFNSVGIDAHIAEI</sequence>
<dbReference type="Proteomes" id="UP000274822">
    <property type="component" value="Unassembled WGS sequence"/>
</dbReference>
<organism evidence="3 4">
    <name type="scientific">Jimgerdemannia flammicorona</name>
    <dbReference type="NCBI Taxonomy" id="994334"/>
    <lineage>
        <taxon>Eukaryota</taxon>
        <taxon>Fungi</taxon>
        <taxon>Fungi incertae sedis</taxon>
        <taxon>Mucoromycota</taxon>
        <taxon>Mucoromycotina</taxon>
        <taxon>Endogonomycetes</taxon>
        <taxon>Endogonales</taxon>
        <taxon>Endogonaceae</taxon>
        <taxon>Jimgerdemannia</taxon>
    </lineage>
</organism>
<dbReference type="GO" id="GO:0005737">
    <property type="term" value="C:cytoplasm"/>
    <property type="evidence" value="ECO:0007669"/>
    <property type="project" value="TreeGrafter"/>
</dbReference>
<comment type="caution">
    <text evidence="3">The sequence shown here is derived from an EMBL/GenBank/DDBJ whole genome shotgun (WGS) entry which is preliminary data.</text>
</comment>
<feature type="site" description="Cleavage; by autolysis" evidence="2">
    <location>
        <begin position="210"/>
        <end position="211"/>
    </location>
</feature>
<dbReference type="AlphaFoldDB" id="A0A433QB19"/>
<reference evidence="3 4" key="1">
    <citation type="journal article" date="2018" name="New Phytol.">
        <title>Phylogenomics of Endogonaceae and evolution of mycorrhizas within Mucoromycota.</title>
        <authorList>
            <person name="Chang Y."/>
            <person name="Desiro A."/>
            <person name="Na H."/>
            <person name="Sandor L."/>
            <person name="Lipzen A."/>
            <person name="Clum A."/>
            <person name="Barry K."/>
            <person name="Grigoriev I.V."/>
            <person name="Martin F.M."/>
            <person name="Stajich J.E."/>
            <person name="Smith M.E."/>
            <person name="Bonito G."/>
            <person name="Spatafora J.W."/>
        </authorList>
    </citation>
    <scope>NUCLEOTIDE SEQUENCE [LARGE SCALE GENOMIC DNA]</scope>
    <source>
        <strain evidence="3 4">AD002</strain>
    </source>
</reference>
<dbReference type="PANTHER" id="PTHR10188">
    <property type="entry name" value="L-ASPARAGINASE"/>
    <property type="match status" value="1"/>
</dbReference>
<dbReference type="InterPro" id="IPR037464">
    <property type="entry name" value="Taspase1"/>
</dbReference>
<feature type="active site" description="Nucleophile" evidence="1">
    <location>
        <position position="211"/>
    </location>
</feature>
<dbReference type="Gene3D" id="3.60.20.30">
    <property type="entry name" value="(Glycosyl)asparaginase"/>
    <property type="match status" value="1"/>
</dbReference>
<evidence type="ECO:0000256" key="1">
    <source>
        <dbReference type="PIRSR" id="PIRSR600246-1"/>
    </source>
</evidence>
<accession>A0A433QB19</accession>
<evidence type="ECO:0000256" key="2">
    <source>
        <dbReference type="PIRSR" id="PIRSR600246-3"/>
    </source>
</evidence>
<dbReference type="EMBL" id="RBNJ01009302">
    <property type="protein sequence ID" value="RUS26972.1"/>
    <property type="molecule type" value="Genomic_DNA"/>
</dbReference>
<keyword evidence="3" id="KW-0378">Hydrolase</keyword>
<gene>
    <name evidence="3" type="ORF">BC938DRAFT_483875</name>
</gene>
<dbReference type="GO" id="GO:0004298">
    <property type="term" value="F:threonine-type endopeptidase activity"/>
    <property type="evidence" value="ECO:0007669"/>
    <property type="project" value="InterPro"/>
</dbReference>
<dbReference type="SUPFAM" id="SSF56235">
    <property type="entry name" value="N-terminal nucleophile aminohydrolases (Ntn hydrolases)"/>
    <property type="match status" value="1"/>
</dbReference>
<dbReference type="PANTHER" id="PTHR10188:SF8">
    <property type="entry name" value="THREONINE ASPARTASE 1"/>
    <property type="match status" value="1"/>
</dbReference>
<dbReference type="Pfam" id="PF01112">
    <property type="entry name" value="Asparaginase_2"/>
    <property type="match status" value="1"/>
</dbReference>
<dbReference type="CDD" id="cd04514">
    <property type="entry name" value="Taspase1_like"/>
    <property type="match status" value="1"/>
</dbReference>
<protein>
    <submittedName>
        <fullName evidence="3">Nucleophile aminohydrolase</fullName>
    </submittedName>
</protein>
<evidence type="ECO:0000313" key="3">
    <source>
        <dbReference type="EMBL" id="RUS26972.1"/>
    </source>
</evidence>